<comment type="caution">
    <text evidence="1">The sequence shown here is derived from an EMBL/GenBank/DDBJ whole genome shotgun (WGS) entry which is preliminary data.</text>
</comment>
<gene>
    <name evidence="1" type="ORF">APLA_LOCUS1989</name>
</gene>
<proteinExistence type="predicted"/>
<dbReference type="EMBL" id="CADEBC010000147">
    <property type="protein sequence ID" value="CAB3224486.1"/>
    <property type="molecule type" value="Genomic_DNA"/>
</dbReference>
<dbReference type="OrthoDB" id="7175841at2759"/>
<dbReference type="AlphaFoldDB" id="A0A8S0Z2P5"/>
<keyword evidence="2" id="KW-1185">Reference proteome</keyword>
<organism evidence="1 2">
    <name type="scientific">Arctia plantaginis</name>
    <name type="common">Wood tiger moth</name>
    <name type="synonym">Phalaena plantaginis</name>
    <dbReference type="NCBI Taxonomy" id="874455"/>
    <lineage>
        <taxon>Eukaryota</taxon>
        <taxon>Metazoa</taxon>
        <taxon>Ecdysozoa</taxon>
        <taxon>Arthropoda</taxon>
        <taxon>Hexapoda</taxon>
        <taxon>Insecta</taxon>
        <taxon>Pterygota</taxon>
        <taxon>Neoptera</taxon>
        <taxon>Endopterygota</taxon>
        <taxon>Lepidoptera</taxon>
        <taxon>Glossata</taxon>
        <taxon>Ditrysia</taxon>
        <taxon>Noctuoidea</taxon>
        <taxon>Erebidae</taxon>
        <taxon>Arctiinae</taxon>
        <taxon>Arctia</taxon>
    </lineage>
</organism>
<name>A0A8S0Z2P5_ARCPL</name>
<protein>
    <submittedName>
        <fullName evidence="1">Uncharacterized protein</fullName>
    </submittedName>
</protein>
<evidence type="ECO:0000313" key="1">
    <source>
        <dbReference type="EMBL" id="CAB3224486.1"/>
    </source>
</evidence>
<dbReference type="Proteomes" id="UP000494106">
    <property type="component" value="Unassembled WGS sequence"/>
</dbReference>
<accession>A0A8S0Z2P5</accession>
<sequence length="89" mass="10088">MVLTPKKRPFCNVFNGCSGSPKRSQASIGMSPEQLVAETRYLNDETFGSALDSEVVLEELFRKILTEAQMWDAIREATAETSRRNLKKY</sequence>
<reference evidence="1 2" key="1">
    <citation type="submission" date="2020-04" db="EMBL/GenBank/DDBJ databases">
        <authorList>
            <person name="Wallbank WR R."/>
            <person name="Pardo Diaz C."/>
            <person name="Kozak K."/>
            <person name="Martin S."/>
            <person name="Jiggins C."/>
            <person name="Moest M."/>
            <person name="Warren A I."/>
            <person name="Byers J.R.P. K."/>
            <person name="Montejo-Kovacevich G."/>
            <person name="Yen C E."/>
        </authorList>
    </citation>
    <scope>NUCLEOTIDE SEQUENCE [LARGE SCALE GENOMIC DNA]</scope>
</reference>
<evidence type="ECO:0000313" key="2">
    <source>
        <dbReference type="Proteomes" id="UP000494106"/>
    </source>
</evidence>
<dbReference type="Pfam" id="PF11105">
    <property type="entry name" value="CCAP"/>
    <property type="match status" value="1"/>
</dbReference>
<dbReference type="InterPro" id="IPR024276">
    <property type="entry name" value="CCAP"/>
</dbReference>